<dbReference type="AlphaFoldDB" id="A0A077YZH2"/>
<feature type="region of interest" description="Disordered" evidence="1">
    <location>
        <begin position="143"/>
        <end position="252"/>
    </location>
</feature>
<protein>
    <submittedName>
        <fullName evidence="2">Uncharacterized protein</fullName>
    </submittedName>
</protein>
<evidence type="ECO:0000313" key="2">
    <source>
        <dbReference type="EMBL" id="CDW53134.1"/>
    </source>
</evidence>
<keyword evidence="3" id="KW-1185">Reference proteome</keyword>
<feature type="compositionally biased region" description="Polar residues" evidence="1">
    <location>
        <begin position="219"/>
        <end position="235"/>
    </location>
</feature>
<dbReference type="EMBL" id="HG805842">
    <property type="protein sequence ID" value="CDW53134.1"/>
    <property type="molecule type" value="Genomic_DNA"/>
</dbReference>
<feature type="compositionally biased region" description="Basic and acidic residues" evidence="1">
    <location>
        <begin position="236"/>
        <end position="252"/>
    </location>
</feature>
<accession>A0A077YZH2</accession>
<dbReference type="STRING" id="36087.A0A077YZH2"/>
<reference evidence="2" key="2">
    <citation type="submission" date="2014-03" db="EMBL/GenBank/DDBJ databases">
        <title>The whipworm genome and dual-species transcriptomics of an intimate host-pathogen interaction.</title>
        <authorList>
            <person name="Foth B.J."/>
            <person name="Tsai I.J."/>
            <person name="Reid A.J."/>
            <person name="Bancroft A.J."/>
            <person name="Nichol S."/>
            <person name="Tracey A."/>
            <person name="Holroyd N."/>
            <person name="Cotton J.A."/>
            <person name="Stanley E.J."/>
            <person name="Zarowiecki M."/>
            <person name="Liu J.Z."/>
            <person name="Huckvale T."/>
            <person name="Cooper P.J."/>
            <person name="Grencis R.K."/>
            <person name="Berriman M."/>
        </authorList>
    </citation>
    <scope>NUCLEOTIDE SEQUENCE [LARGE SCALE GENOMIC DNA]</scope>
</reference>
<feature type="compositionally biased region" description="Pro residues" evidence="1">
    <location>
        <begin position="178"/>
        <end position="218"/>
    </location>
</feature>
<sequence>MSFRVLSVSINPNTHNKSLVELKSPLQQPRCYAWEYKTCLPGQWYKIEEKIGTGHFCRNMAQSLGLKPIRSAALLIAALLVSSNYALLVETCGNNVTKYLDCVDDRFWAALEQQMETEMKNIEEEVTQCFTAYDCTAPQMGDYPRGHGGHKPFGGPHPHGPGDRKPPKPFDILLPFPGSQPPFGRPPRPPRPGPGPFEPPPPPPPPGPGPFDPPPPPLSQETTSVPRSTPLTFTHSSEEPQPDRSSFKKPFDRFGRTPMFITKFVLNEDYFPGSNGQELSETFGECMRTFEDQQRDLFRQCLVEEMPGFVEPKNGIPTQCNVHGGVHRLFQ</sequence>
<proteinExistence type="predicted"/>
<evidence type="ECO:0000313" key="3">
    <source>
        <dbReference type="Proteomes" id="UP000030665"/>
    </source>
</evidence>
<evidence type="ECO:0000256" key="1">
    <source>
        <dbReference type="SAM" id="MobiDB-lite"/>
    </source>
</evidence>
<name>A0A077YZH2_TRITR</name>
<reference evidence="2" key="1">
    <citation type="submission" date="2014-01" db="EMBL/GenBank/DDBJ databases">
        <authorList>
            <person name="Aslett M."/>
        </authorList>
    </citation>
    <scope>NUCLEOTIDE SEQUENCE</scope>
</reference>
<organism evidence="2 3">
    <name type="scientific">Trichuris trichiura</name>
    <name type="common">Whipworm</name>
    <name type="synonym">Trichocephalus trichiurus</name>
    <dbReference type="NCBI Taxonomy" id="36087"/>
    <lineage>
        <taxon>Eukaryota</taxon>
        <taxon>Metazoa</taxon>
        <taxon>Ecdysozoa</taxon>
        <taxon>Nematoda</taxon>
        <taxon>Enoplea</taxon>
        <taxon>Dorylaimia</taxon>
        <taxon>Trichinellida</taxon>
        <taxon>Trichuridae</taxon>
        <taxon>Trichuris</taxon>
    </lineage>
</organism>
<dbReference type="Proteomes" id="UP000030665">
    <property type="component" value="Unassembled WGS sequence"/>
</dbReference>
<gene>
    <name evidence="2" type="ORF">TTRE_0000139701</name>
</gene>